<gene>
    <name evidence="2" type="ordered locus">MTR_5g006480</name>
</gene>
<reference evidence="2 4" key="2">
    <citation type="journal article" date="2014" name="BMC Genomics">
        <title>An improved genome release (version Mt4.0) for the model legume Medicago truncatula.</title>
        <authorList>
            <person name="Tang H."/>
            <person name="Krishnakumar V."/>
            <person name="Bidwell S."/>
            <person name="Rosen B."/>
            <person name="Chan A."/>
            <person name="Zhou S."/>
            <person name="Gentzbittel L."/>
            <person name="Childs K.L."/>
            <person name="Yandell M."/>
            <person name="Gundlach H."/>
            <person name="Mayer K.F."/>
            <person name="Schwartz D.C."/>
            <person name="Town C.D."/>
        </authorList>
    </citation>
    <scope>GENOME REANNOTATION</scope>
    <source>
        <strain evidence="3 4">cv. Jemalong A17</strain>
    </source>
</reference>
<feature type="domain" description="FBD" evidence="1">
    <location>
        <begin position="20"/>
        <end position="59"/>
    </location>
</feature>
<dbReference type="EMBL" id="CM001221">
    <property type="protein sequence ID" value="AES93698.1"/>
    <property type="molecule type" value="Genomic_DNA"/>
</dbReference>
<dbReference type="InterPro" id="IPR006566">
    <property type="entry name" value="FBD"/>
</dbReference>
<dbReference type="AlphaFoldDB" id="G7K3P5"/>
<evidence type="ECO:0000313" key="2">
    <source>
        <dbReference type="EMBL" id="AES93698.1"/>
    </source>
</evidence>
<dbReference type="Pfam" id="PF08387">
    <property type="entry name" value="FBD"/>
    <property type="match status" value="1"/>
</dbReference>
<organism evidence="2 4">
    <name type="scientific">Medicago truncatula</name>
    <name type="common">Barrel medic</name>
    <name type="synonym">Medicago tribuloides</name>
    <dbReference type="NCBI Taxonomy" id="3880"/>
    <lineage>
        <taxon>Eukaryota</taxon>
        <taxon>Viridiplantae</taxon>
        <taxon>Streptophyta</taxon>
        <taxon>Embryophyta</taxon>
        <taxon>Tracheophyta</taxon>
        <taxon>Spermatophyta</taxon>
        <taxon>Magnoliopsida</taxon>
        <taxon>eudicotyledons</taxon>
        <taxon>Gunneridae</taxon>
        <taxon>Pentapetalae</taxon>
        <taxon>rosids</taxon>
        <taxon>fabids</taxon>
        <taxon>Fabales</taxon>
        <taxon>Fabaceae</taxon>
        <taxon>Papilionoideae</taxon>
        <taxon>50 kb inversion clade</taxon>
        <taxon>NPAAA clade</taxon>
        <taxon>Hologalegina</taxon>
        <taxon>IRL clade</taxon>
        <taxon>Trifolieae</taxon>
        <taxon>Medicago</taxon>
    </lineage>
</organism>
<name>G7K3P5_MEDTR</name>
<dbReference type="PaxDb" id="3880-AES93698"/>
<evidence type="ECO:0000313" key="4">
    <source>
        <dbReference type="Proteomes" id="UP000002051"/>
    </source>
</evidence>
<reference evidence="2 4" key="1">
    <citation type="journal article" date="2011" name="Nature">
        <title>The Medicago genome provides insight into the evolution of rhizobial symbioses.</title>
        <authorList>
            <person name="Young N.D."/>
            <person name="Debelle F."/>
            <person name="Oldroyd G.E."/>
            <person name="Geurts R."/>
            <person name="Cannon S.B."/>
            <person name="Udvardi M.K."/>
            <person name="Benedito V.A."/>
            <person name="Mayer K.F."/>
            <person name="Gouzy J."/>
            <person name="Schoof H."/>
            <person name="Van de Peer Y."/>
            <person name="Proost S."/>
            <person name="Cook D.R."/>
            <person name="Meyers B.C."/>
            <person name="Spannagl M."/>
            <person name="Cheung F."/>
            <person name="De Mita S."/>
            <person name="Krishnakumar V."/>
            <person name="Gundlach H."/>
            <person name="Zhou S."/>
            <person name="Mudge J."/>
            <person name="Bharti A.K."/>
            <person name="Murray J.D."/>
            <person name="Naoumkina M.A."/>
            <person name="Rosen B."/>
            <person name="Silverstein K.A."/>
            <person name="Tang H."/>
            <person name="Rombauts S."/>
            <person name="Zhao P.X."/>
            <person name="Zhou P."/>
            <person name="Barbe V."/>
            <person name="Bardou P."/>
            <person name="Bechner M."/>
            <person name="Bellec A."/>
            <person name="Berger A."/>
            <person name="Berges H."/>
            <person name="Bidwell S."/>
            <person name="Bisseling T."/>
            <person name="Choisne N."/>
            <person name="Couloux A."/>
            <person name="Denny R."/>
            <person name="Deshpande S."/>
            <person name="Dai X."/>
            <person name="Doyle J.J."/>
            <person name="Dudez A.M."/>
            <person name="Farmer A.D."/>
            <person name="Fouteau S."/>
            <person name="Franken C."/>
            <person name="Gibelin C."/>
            <person name="Gish J."/>
            <person name="Goldstein S."/>
            <person name="Gonzalez A.J."/>
            <person name="Green P.J."/>
            <person name="Hallab A."/>
            <person name="Hartog M."/>
            <person name="Hua A."/>
            <person name="Humphray S.J."/>
            <person name="Jeong D.H."/>
            <person name="Jing Y."/>
            <person name="Jocker A."/>
            <person name="Kenton S.M."/>
            <person name="Kim D.J."/>
            <person name="Klee K."/>
            <person name="Lai H."/>
            <person name="Lang C."/>
            <person name="Lin S."/>
            <person name="Macmil S.L."/>
            <person name="Magdelenat G."/>
            <person name="Matthews L."/>
            <person name="McCorrison J."/>
            <person name="Monaghan E.L."/>
            <person name="Mun J.H."/>
            <person name="Najar F.Z."/>
            <person name="Nicholson C."/>
            <person name="Noirot C."/>
            <person name="O'Bleness M."/>
            <person name="Paule C.R."/>
            <person name="Poulain J."/>
            <person name="Prion F."/>
            <person name="Qin B."/>
            <person name="Qu C."/>
            <person name="Retzel E.F."/>
            <person name="Riddle C."/>
            <person name="Sallet E."/>
            <person name="Samain S."/>
            <person name="Samson N."/>
            <person name="Sanders I."/>
            <person name="Saurat O."/>
            <person name="Scarpelli C."/>
            <person name="Schiex T."/>
            <person name="Segurens B."/>
            <person name="Severin A.J."/>
            <person name="Sherrier D.J."/>
            <person name="Shi R."/>
            <person name="Sims S."/>
            <person name="Singer S.R."/>
            <person name="Sinharoy S."/>
            <person name="Sterck L."/>
            <person name="Viollet A."/>
            <person name="Wang B.B."/>
            <person name="Wang K."/>
            <person name="Wang M."/>
            <person name="Wang X."/>
            <person name="Warfsmann J."/>
            <person name="Weissenbach J."/>
            <person name="White D.D."/>
            <person name="White J.D."/>
            <person name="Wiley G.B."/>
            <person name="Wincker P."/>
            <person name="Xing Y."/>
            <person name="Yang L."/>
            <person name="Yao Z."/>
            <person name="Ying F."/>
            <person name="Zhai J."/>
            <person name="Zhou L."/>
            <person name="Zuber A."/>
            <person name="Denarie J."/>
            <person name="Dixon R.A."/>
            <person name="May G.D."/>
            <person name="Schwartz D.C."/>
            <person name="Rogers J."/>
            <person name="Quetier F."/>
            <person name="Town C.D."/>
            <person name="Roe B.A."/>
        </authorList>
    </citation>
    <scope>NUCLEOTIDE SEQUENCE [LARGE SCALE GENOMIC DNA]</scope>
    <source>
        <strain evidence="2">A17</strain>
        <strain evidence="3 4">cv. Jemalong A17</strain>
    </source>
</reference>
<evidence type="ECO:0000313" key="3">
    <source>
        <dbReference type="EnsemblPlants" id="AES93698"/>
    </source>
</evidence>
<proteinExistence type="predicted"/>
<evidence type="ECO:0000259" key="1">
    <source>
        <dbReference type="Pfam" id="PF08387"/>
    </source>
</evidence>
<protein>
    <submittedName>
        <fullName evidence="2">FBD protein</fullName>
    </submittedName>
</protein>
<dbReference type="HOGENOM" id="CLU_2323959_0_0_1"/>
<reference evidence="3" key="3">
    <citation type="submission" date="2015-04" db="UniProtKB">
        <authorList>
            <consortium name="EnsemblPlants"/>
        </authorList>
    </citation>
    <scope>IDENTIFICATION</scope>
    <source>
        <strain evidence="3">cv. Jemalong A17</strain>
    </source>
</reference>
<dbReference type="Proteomes" id="UP000002051">
    <property type="component" value="Chromosome 5"/>
</dbReference>
<keyword evidence="4" id="KW-1185">Reference proteome</keyword>
<dbReference type="EnsemblPlants" id="AES93698">
    <property type="protein sequence ID" value="AES93698"/>
    <property type="gene ID" value="MTR_5g006480"/>
</dbReference>
<accession>G7K3P5</accession>
<sequence length="99" mass="11489">MIHFSYHTKTSQEDRLSSAVVPECLASLYVVKFKEVIGDDHDLFLAKFFIENGMILEMMMCFSVASQEVMVEFKKKLYSICNFISIVVEFVDVPFQFIN</sequence>